<dbReference type="EMBL" id="CATQJA010000012">
    <property type="protein sequence ID" value="CAJ0557426.1"/>
    <property type="molecule type" value="Genomic_DNA"/>
</dbReference>
<evidence type="ECO:0000313" key="3">
    <source>
        <dbReference type="Proteomes" id="UP001177023"/>
    </source>
</evidence>
<evidence type="ECO:0000256" key="1">
    <source>
        <dbReference type="SAM" id="MobiDB-lite"/>
    </source>
</evidence>
<accession>A0AA36C3D3</accession>
<feature type="non-terminal residue" evidence="2">
    <location>
        <position position="173"/>
    </location>
</feature>
<feature type="region of interest" description="Disordered" evidence="1">
    <location>
        <begin position="80"/>
        <end position="109"/>
    </location>
</feature>
<dbReference type="Proteomes" id="UP001177023">
    <property type="component" value="Unassembled WGS sequence"/>
</dbReference>
<keyword evidence="3" id="KW-1185">Reference proteome</keyword>
<proteinExistence type="predicted"/>
<protein>
    <submittedName>
        <fullName evidence="2">Uncharacterized protein</fullName>
    </submittedName>
</protein>
<evidence type="ECO:0000313" key="2">
    <source>
        <dbReference type="EMBL" id="CAJ0557426.1"/>
    </source>
</evidence>
<organism evidence="2 3">
    <name type="scientific">Mesorhabditis spiculigera</name>
    <dbReference type="NCBI Taxonomy" id="96644"/>
    <lineage>
        <taxon>Eukaryota</taxon>
        <taxon>Metazoa</taxon>
        <taxon>Ecdysozoa</taxon>
        <taxon>Nematoda</taxon>
        <taxon>Chromadorea</taxon>
        <taxon>Rhabditida</taxon>
        <taxon>Rhabditina</taxon>
        <taxon>Rhabditomorpha</taxon>
        <taxon>Rhabditoidea</taxon>
        <taxon>Rhabditidae</taxon>
        <taxon>Mesorhabditinae</taxon>
        <taxon>Mesorhabditis</taxon>
    </lineage>
</organism>
<comment type="caution">
    <text evidence="2">The sequence shown here is derived from an EMBL/GenBank/DDBJ whole genome shotgun (WGS) entry which is preliminary data.</text>
</comment>
<reference evidence="2" key="1">
    <citation type="submission" date="2023-06" db="EMBL/GenBank/DDBJ databases">
        <authorList>
            <person name="Delattre M."/>
        </authorList>
    </citation>
    <scope>NUCLEOTIDE SEQUENCE</scope>
    <source>
        <strain evidence="2">AF72</strain>
    </source>
</reference>
<name>A0AA36C3D3_9BILA</name>
<dbReference type="AlphaFoldDB" id="A0AA36C3D3"/>
<gene>
    <name evidence="2" type="ORF">MSPICULIGERA_LOCUS184</name>
</gene>
<sequence>MDAGHDPRRFALDLLRTSTRSHFDAGSLRCQRTRLVDAPGGRGWSRCVNRFSRNRPGHAHPFRRNRPRWSQVKYVPGDSAAAAARSDVRENAASLRPPTPGPEYEASGCGKAAPVLRQAPRSKTLRESWNTLRNKVGERTRFFRPAVRCDGSRRAWTCCSHRSRLAEYTGYSC</sequence>